<comment type="caution">
    <text evidence="2">The sequence shown here is derived from an EMBL/GenBank/DDBJ whole genome shotgun (WGS) entry which is preliminary data.</text>
</comment>
<accession>A0A316G7B4</accession>
<dbReference type="RefSeq" id="WP_206508471.1">
    <property type="nucleotide sequence ID" value="NZ_CP034588.1"/>
</dbReference>
<dbReference type="EMBL" id="QGGV01000003">
    <property type="protein sequence ID" value="PWK56849.1"/>
    <property type="molecule type" value="Genomic_DNA"/>
</dbReference>
<feature type="transmembrane region" description="Helical" evidence="1">
    <location>
        <begin position="20"/>
        <end position="38"/>
    </location>
</feature>
<keyword evidence="1" id="KW-0812">Transmembrane</keyword>
<protein>
    <submittedName>
        <fullName evidence="2">Flp pilus assembly pilin Flp</fullName>
    </submittedName>
</protein>
<sequence length="72" mass="7146">MRNLFLKFRKSEDGATLVEYGVALILAIVVGGTALLALGGDVSEVMGNACTSALADGGADCAAPVVPAPTVP</sequence>
<dbReference type="AlphaFoldDB" id="A0A316G7B4"/>
<evidence type="ECO:0000313" key="2">
    <source>
        <dbReference type="EMBL" id="PWK56849.1"/>
    </source>
</evidence>
<keyword evidence="1" id="KW-0472">Membrane</keyword>
<dbReference type="Proteomes" id="UP000245390">
    <property type="component" value="Unassembled WGS sequence"/>
</dbReference>
<evidence type="ECO:0000256" key="1">
    <source>
        <dbReference type="SAM" id="Phobius"/>
    </source>
</evidence>
<reference evidence="2 3" key="1">
    <citation type="submission" date="2018-05" db="EMBL/GenBank/DDBJ databases">
        <title>Genomic Encyclopedia of Type Strains, Phase IV (KMG-IV): sequencing the most valuable type-strain genomes for metagenomic binning, comparative biology and taxonomic classification.</title>
        <authorList>
            <person name="Goeker M."/>
        </authorList>
    </citation>
    <scope>NUCLEOTIDE SEQUENCE [LARGE SCALE GENOMIC DNA]</scope>
    <source>
        <strain evidence="2 3">DSM 103371</strain>
    </source>
</reference>
<name>A0A316G7B4_9RHOB</name>
<keyword evidence="3" id="KW-1185">Reference proteome</keyword>
<evidence type="ECO:0000313" key="3">
    <source>
        <dbReference type="Proteomes" id="UP000245390"/>
    </source>
</evidence>
<gene>
    <name evidence="2" type="ORF">C8D95_10381</name>
</gene>
<keyword evidence="1" id="KW-1133">Transmembrane helix</keyword>
<organism evidence="2 3">
    <name type="scientific">Silicimonas algicola</name>
    <dbReference type="NCBI Taxonomy" id="1826607"/>
    <lineage>
        <taxon>Bacteria</taxon>
        <taxon>Pseudomonadati</taxon>
        <taxon>Pseudomonadota</taxon>
        <taxon>Alphaproteobacteria</taxon>
        <taxon>Rhodobacterales</taxon>
        <taxon>Paracoccaceae</taxon>
    </lineage>
</organism>
<proteinExistence type="predicted"/>